<feature type="transmembrane region" description="Helical" evidence="1">
    <location>
        <begin position="96"/>
        <end position="113"/>
    </location>
</feature>
<proteinExistence type="predicted"/>
<feature type="transmembrane region" description="Helical" evidence="1">
    <location>
        <begin position="229"/>
        <end position="246"/>
    </location>
</feature>
<evidence type="ECO:0000256" key="1">
    <source>
        <dbReference type="SAM" id="Phobius"/>
    </source>
</evidence>
<feature type="transmembrane region" description="Helical" evidence="1">
    <location>
        <begin position="71"/>
        <end position="90"/>
    </location>
</feature>
<protein>
    <recommendedName>
        <fullName evidence="4">Glycosyltransferase RgtA/B/C/D-like domain-containing protein</fullName>
    </recommendedName>
</protein>
<feature type="transmembrane region" description="Helical" evidence="1">
    <location>
        <begin position="289"/>
        <end position="310"/>
    </location>
</feature>
<feature type="transmembrane region" description="Helical" evidence="1">
    <location>
        <begin position="190"/>
        <end position="209"/>
    </location>
</feature>
<sequence length="689" mass="75547">MYPWDAWQTWLYTAKAWYFNGSPIDMLPPNQWATLPNDGIYTVQGDHYPWLPPAQSWWLASILGAWQESRVLWPALAAALALGLALWGQVVAVTRLRLAGPLAAFLLLSLPLLNTHTAIAGYADLWLMGFSGLGLVALARGLLQSHQGQLWGGVVMLALGLLVKHDAIIWLICGVLLVGLLRIQGTKTKILTLCGAVIVGLLSLSLSPIDLKLNGEFASYGEILWLLESWHLLWYLLPGVLLLTFLSGSNARKTAKILGLIITVLLSSQILLFGATSAGSWIITAASRLLLQVSPLFIFALVCLAASIVGQEKTRLGWRCPAAVVAGSLCLLLALGGWMLSSANITTGPAPTLEFKAQQLRVVYGPMRSAGSQLRLPPATEGRAIVSTGPVDFDAAKFDILTLDIEVEGKEQSAQTFFWRTAANPSKPFVQDFSINSGQIVLSELSDWQGKIVEAGLILYPAANHTVTLHELTFEASTPMTLLYLSASDWVTPNFWTQASAHRTQLSSKQSLPALPLLVGLWVLLCWAALRLFTGATPLRSMLGVAMFAWLVLDARWIHNSYHQARATQAHYTNTAEPDALDIGDDVALFEMARQIRETLGQEPRHILIVTPKRDDYDRFASRRIKYTLLPHAVHIQKGQVSTHQIKSMDAAIWLSGKETSIHNRCPPPLERTKPSVLSSRGILCTVQH</sequence>
<gene>
    <name evidence="2" type="ORF">QWI16_13770</name>
</gene>
<comment type="caution">
    <text evidence="2">The sequence shown here is derived from an EMBL/GenBank/DDBJ whole genome shotgun (WGS) entry which is preliminary data.</text>
</comment>
<keyword evidence="1" id="KW-0472">Membrane</keyword>
<keyword evidence="3" id="KW-1185">Reference proteome</keyword>
<dbReference type="EMBL" id="JAULRT010000060">
    <property type="protein sequence ID" value="MDO3383244.1"/>
    <property type="molecule type" value="Genomic_DNA"/>
</dbReference>
<name>A0ABT8TID1_9GAMM</name>
<organism evidence="2 3">
    <name type="scientific">Gilvimarinus algae</name>
    <dbReference type="NCBI Taxonomy" id="3058037"/>
    <lineage>
        <taxon>Bacteria</taxon>
        <taxon>Pseudomonadati</taxon>
        <taxon>Pseudomonadota</taxon>
        <taxon>Gammaproteobacteria</taxon>
        <taxon>Cellvibrionales</taxon>
        <taxon>Cellvibrionaceae</taxon>
        <taxon>Gilvimarinus</taxon>
    </lineage>
</organism>
<keyword evidence="1" id="KW-0812">Transmembrane</keyword>
<accession>A0ABT8TID1</accession>
<feature type="transmembrane region" description="Helical" evidence="1">
    <location>
        <begin position="258"/>
        <end position="283"/>
    </location>
</feature>
<evidence type="ECO:0008006" key="4">
    <source>
        <dbReference type="Google" id="ProtNLM"/>
    </source>
</evidence>
<feature type="transmembrane region" description="Helical" evidence="1">
    <location>
        <begin position="322"/>
        <end position="340"/>
    </location>
</feature>
<dbReference type="Proteomes" id="UP001168380">
    <property type="component" value="Unassembled WGS sequence"/>
</dbReference>
<evidence type="ECO:0000313" key="3">
    <source>
        <dbReference type="Proteomes" id="UP001168380"/>
    </source>
</evidence>
<reference evidence="2" key="1">
    <citation type="submission" date="2023-07" db="EMBL/GenBank/DDBJ databases">
        <title>Gilvimarinus algae sp. nov., isolated from the surface of Kelp.</title>
        <authorList>
            <person name="Sun Y.Y."/>
            <person name="Gong Y."/>
            <person name="Du Z.J."/>
        </authorList>
    </citation>
    <scope>NUCLEOTIDE SEQUENCE</scope>
    <source>
        <strain evidence="2">SDUM040014</strain>
    </source>
</reference>
<keyword evidence="1" id="KW-1133">Transmembrane helix</keyword>
<evidence type="ECO:0000313" key="2">
    <source>
        <dbReference type="EMBL" id="MDO3383244.1"/>
    </source>
</evidence>
<feature type="transmembrane region" description="Helical" evidence="1">
    <location>
        <begin position="155"/>
        <end position="178"/>
    </location>
</feature>